<dbReference type="SUPFAM" id="SSF56349">
    <property type="entry name" value="DNA breaking-rejoining enzymes"/>
    <property type="match status" value="1"/>
</dbReference>
<protein>
    <submittedName>
        <fullName evidence="2">Uncharacterized protein</fullName>
    </submittedName>
</protein>
<evidence type="ECO:0000256" key="1">
    <source>
        <dbReference type="ARBA" id="ARBA00023172"/>
    </source>
</evidence>
<keyword evidence="3" id="KW-1185">Reference proteome</keyword>
<dbReference type="GO" id="GO:0015074">
    <property type="term" value="P:DNA integration"/>
    <property type="evidence" value="ECO:0007669"/>
    <property type="project" value="InterPro"/>
</dbReference>
<dbReference type="AlphaFoldDB" id="A0A9P0L379"/>
<dbReference type="EMBL" id="CAKOFQ010006958">
    <property type="protein sequence ID" value="CAH1984486.1"/>
    <property type="molecule type" value="Genomic_DNA"/>
</dbReference>
<proteinExistence type="predicted"/>
<organism evidence="2 3">
    <name type="scientific">Acanthoscelides obtectus</name>
    <name type="common">Bean weevil</name>
    <name type="synonym">Bruchus obtectus</name>
    <dbReference type="NCBI Taxonomy" id="200917"/>
    <lineage>
        <taxon>Eukaryota</taxon>
        <taxon>Metazoa</taxon>
        <taxon>Ecdysozoa</taxon>
        <taxon>Arthropoda</taxon>
        <taxon>Hexapoda</taxon>
        <taxon>Insecta</taxon>
        <taxon>Pterygota</taxon>
        <taxon>Neoptera</taxon>
        <taxon>Endopterygota</taxon>
        <taxon>Coleoptera</taxon>
        <taxon>Polyphaga</taxon>
        <taxon>Cucujiformia</taxon>
        <taxon>Chrysomeloidea</taxon>
        <taxon>Chrysomelidae</taxon>
        <taxon>Bruchinae</taxon>
        <taxon>Bruchini</taxon>
        <taxon>Acanthoscelides</taxon>
    </lineage>
</organism>
<gene>
    <name evidence="2" type="ORF">ACAOBT_LOCUS16117</name>
</gene>
<dbReference type="GO" id="GO:0006310">
    <property type="term" value="P:DNA recombination"/>
    <property type="evidence" value="ECO:0007669"/>
    <property type="project" value="UniProtKB-KW"/>
</dbReference>
<dbReference type="InterPro" id="IPR011010">
    <property type="entry name" value="DNA_brk_join_enz"/>
</dbReference>
<reference evidence="2" key="1">
    <citation type="submission" date="2022-03" db="EMBL/GenBank/DDBJ databases">
        <authorList>
            <person name="Sayadi A."/>
        </authorList>
    </citation>
    <scope>NUCLEOTIDE SEQUENCE</scope>
</reference>
<dbReference type="PANTHER" id="PTHR33480:SF1">
    <property type="entry name" value="TYR RECOMBINASE DOMAIN-CONTAINING PROTEIN"/>
    <property type="match status" value="1"/>
</dbReference>
<dbReference type="PANTHER" id="PTHR33480">
    <property type="entry name" value="SET DOMAIN-CONTAINING PROTEIN-RELATED"/>
    <property type="match status" value="1"/>
</dbReference>
<dbReference type="OrthoDB" id="10066781at2759"/>
<dbReference type="InterPro" id="IPR013762">
    <property type="entry name" value="Integrase-like_cat_sf"/>
</dbReference>
<dbReference type="Proteomes" id="UP001152888">
    <property type="component" value="Unassembled WGS sequence"/>
</dbReference>
<sequence>MEWASRISSNALNTLYSRKMNKTQLLPITEDLLKLNTFISNSIKMYKERLQTFSDSDSWKMLAYCLLARIILFNKRRSGEAARITIDSYNSKPQWSEQSTTELKNSLTPFEVKLAERLAVVEIPGKRGKKVPVLLTDEVRVALDLLISKRTDCGISGNNPYIFACSKNSTQSLRGHDCLSKMCKLADLRNLELITATKLRKYVATVCQMFDLTETESDWLARHLGHDIRVHREFYRLHESTVELTKVSKLLMAVDEGKVSTFAGKSLADIEIDGK</sequence>
<dbReference type="GO" id="GO:0003677">
    <property type="term" value="F:DNA binding"/>
    <property type="evidence" value="ECO:0007669"/>
    <property type="project" value="InterPro"/>
</dbReference>
<keyword evidence="1" id="KW-0233">DNA recombination</keyword>
<evidence type="ECO:0000313" key="3">
    <source>
        <dbReference type="Proteomes" id="UP001152888"/>
    </source>
</evidence>
<evidence type="ECO:0000313" key="2">
    <source>
        <dbReference type="EMBL" id="CAH1984486.1"/>
    </source>
</evidence>
<name>A0A9P0L379_ACAOB</name>
<dbReference type="Gene3D" id="1.10.443.10">
    <property type="entry name" value="Intergrase catalytic core"/>
    <property type="match status" value="1"/>
</dbReference>
<comment type="caution">
    <text evidence="2">The sequence shown here is derived from an EMBL/GenBank/DDBJ whole genome shotgun (WGS) entry which is preliminary data.</text>
</comment>
<accession>A0A9P0L379</accession>